<dbReference type="Proteomes" id="UP000664277">
    <property type="component" value="Unassembled WGS sequence"/>
</dbReference>
<feature type="chain" id="PRO_5035166183" evidence="1">
    <location>
        <begin position="32"/>
        <end position="225"/>
    </location>
</feature>
<evidence type="ECO:0000313" key="3">
    <source>
        <dbReference type="Proteomes" id="UP000664277"/>
    </source>
</evidence>
<dbReference type="AlphaFoldDB" id="A0A8J7TN30"/>
<evidence type="ECO:0000313" key="2">
    <source>
        <dbReference type="EMBL" id="MBN8661641.1"/>
    </source>
</evidence>
<accession>A0A8J7TN30</accession>
<dbReference type="EMBL" id="JAFLCK010000022">
    <property type="protein sequence ID" value="MBN8661641.1"/>
    <property type="molecule type" value="Genomic_DNA"/>
</dbReference>
<reference evidence="2" key="1">
    <citation type="submission" date="2021-02" db="EMBL/GenBank/DDBJ databases">
        <title>Genome-Resolved Metagenomics of a Microbial Community Performing Photosynthetic Biological Nutrient Removal.</title>
        <authorList>
            <person name="Mcdaniel E.A."/>
        </authorList>
    </citation>
    <scope>NUCLEOTIDE SEQUENCE</scope>
    <source>
        <strain evidence="2">UWPOB_OBS1</strain>
    </source>
</reference>
<keyword evidence="1" id="KW-0732">Signal</keyword>
<evidence type="ECO:0000256" key="1">
    <source>
        <dbReference type="SAM" id="SignalP"/>
    </source>
</evidence>
<comment type="caution">
    <text evidence="2">The sequence shown here is derived from an EMBL/GenBank/DDBJ whole genome shotgun (WGS) entry which is preliminary data.</text>
</comment>
<feature type="signal peptide" evidence="1">
    <location>
        <begin position="1"/>
        <end position="31"/>
    </location>
</feature>
<organism evidence="2 3">
    <name type="scientific">Candidatus Obscuribacter phosphatis</name>
    <dbReference type="NCBI Taxonomy" id="1906157"/>
    <lineage>
        <taxon>Bacteria</taxon>
        <taxon>Bacillati</taxon>
        <taxon>Candidatus Melainabacteria</taxon>
        <taxon>Candidatus Obscuribacterales</taxon>
        <taxon>Candidatus Obscuribacteraceae</taxon>
        <taxon>Candidatus Obscuribacter</taxon>
    </lineage>
</organism>
<proteinExistence type="predicted"/>
<dbReference type="PROSITE" id="PS51257">
    <property type="entry name" value="PROKAR_LIPOPROTEIN"/>
    <property type="match status" value="1"/>
</dbReference>
<sequence length="225" mass="22324">MKKATGLALIALATTVIGMGTSMGCAPHAFAQGYDTSGLMPTNRDMGFISPNYGQANNSIGAKGDIDRGSYKTGAAPSDYVQYNKRESSFSGKQLSNGDYGQASGRSLNSPIHPFGLELPYASTGGLAPVFGYGSQNTGAPRFTSVLDLPVTTVIPGVGHISVVPSTGQVVSRIGGVRGGMTVGADGISSGSIGNGSGLGGTFGSGGGTVGGTIPGLGTFGNSGF</sequence>
<name>A0A8J7TN30_9BACT</name>
<gene>
    <name evidence="2" type="ORF">J0M35_14845</name>
</gene>
<protein>
    <submittedName>
        <fullName evidence="2">Uncharacterized protein</fullName>
    </submittedName>
</protein>